<name>A0A6H5FVE5_9HEMI</name>
<protein>
    <submittedName>
        <fullName evidence="1">Uncharacterized protein</fullName>
    </submittedName>
</protein>
<dbReference type="AlphaFoldDB" id="A0A6H5FVE5"/>
<feature type="non-terminal residue" evidence="1">
    <location>
        <position position="55"/>
    </location>
</feature>
<dbReference type="Proteomes" id="UP000479000">
    <property type="component" value="Unassembled WGS sequence"/>
</dbReference>
<gene>
    <name evidence="1" type="ORF">NTEN_LOCUS304</name>
</gene>
<sequence>MPPGGTRWKRSPVYRRPSRSCYYMATSLLSLVVIFSSSHETNNDRCIRSRRLTQD</sequence>
<keyword evidence="2" id="KW-1185">Reference proteome</keyword>
<organism evidence="1 2">
    <name type="scientific">Nesidiocoris tenuis</name>
    <dbReference type="NCBI Taxonomy" id="355587"/>
    <lineage>
        <taxon>Eukaryota</taxon>
        <taxon>Metazoa</taxon>
        <taxon>Ecdysozoa</taxon>
        <taxon>Arthropoda</taxon>
        <taxon>Hexapoda</taxon>
        <taxon>Insecta</taxon>
        <taxon>Pterygota</taxon>
        <taxon>Neoptera</taxon>
        <taxon>Paraneoptera</taxon>
        <taxon>Hemiptera</taxon>
        <taxon>Heteroptera</taxon>
        <taxon>Panheteroptera</taxon>
        <taxon>Cimicomorpha</taxon>
        <taxon>Miridae</taxon>
        <taxon>Dicyphina</taxon>
        <taxon>Nesidiocoris</taxon>
    </lineage>
</organism>
<evidence type="ECO:0000313" key="2">
    <source>
        <dbReference type="Proteomes" id="UP000479000"/>
    </source>
</evidence>
<evidence type="ECO:0000313" key="1">
    <source>
        <dbReference type="EMBL" id="CAA9993328.1"/>
    </source>
</evidence>
<accession>A0A6H5FVE5</accession>
<reference evidence="1 2" key="1">
    <citation type="submission" date="2020-02" db="EMBL/GenBank/DDBJ databases">
        <authorList>
            <person name="Ferguson B K."/>
        </authorList>
    </citation>
    <scope>NUCLEOTIDE SEQUENCE [LARGE SCALE GENOMIC DNA]</scope>
</reference>
<proteinExistence type="predicted"/>
<dbReference type="EMBL" id="CADCXU010000386">
    <property type="protein sequence ID" value="CAA9993328.1"/>
    <property type="molecule type" value="Genomic_DNA"/>
</dbReference>